<evidence type="ECO:0000313" key="2">
    <source>
        <dbReference type="Proteomes" id="UP000240811"/>
    </source>
</evidence>
<dbReference type="EMBL" id="PSQJ01000008">
    <property type="protein sequence ID" value="PTL86114.1"/>
    <property type="molecule type" value="Genomic_DNA"/>
</dbReference>
<gene>
    <name evidence="1" type="ORF">C4617_05240</name>
</gene>
<protein>
    <submittedName>
        <fullName evidence="1">Uncharacterized protein</fullName>
    </submittedName>
</protein>
<organism evidence="1 2">
    <name type="scientific">Candidatus Liberibacter europaeus</name>
    <dbReference type="NCBI Taxonomy" id="744859"/>
    <lineage>
        <taxon>Bacteria</taxon>
        <taxon>Pseudomonadati</taxon>
        <taxon>Pseudomonadota</taxon>
        <taxon>Alphaproteobacteria</taxon>
        <taxon>Hyphomicrobiales</taxon>
        <taxon>Rhizobiaceae</taxon>
        <taxon>Liberibacter</taxon>
    </lineage>
</organism>
<dbReference type="Proteomes" id="UP000240811">
    <property type="component" value="Unassembled WGS sequence"/>
</dbReference>
<reference evidence="2" key="1">
    <citation type="submission" date="2018-02" db="EMBL/GenBank/DDBJ databases">
        <title>Genome sequence of Candidatus Liberibacter europaeus.</title>
        <authorList>
            <person name="Frampton R.A."/>
            <person name="Thompson S.M."/>
            <person name="David C."/>
            <person name="Addison S.M."/>
            <person name="Smith G.R."/>
        </authorList>
    </citation>
    <scope>NUCLEOTIDE SEQUENCE [LARGE SCALE GENOMIC DNA]</scope>
</reference>
<accession>A0A2T4VWF1</accession>
<comment type="caution">
    <text evidence="1">The sequence shown here is derived from an EMBL/GenBank/DDBJ whole genome shotgun (WGS) entry which is preliminary data.</text>
</comment>
<sequence>MSKIELCKMYAFNILKSSSMLGVLMLFPITTLAKEQISNTDENRIIHALSVDSDTVIGYLEEGTKPEKNDNISINYSIKKPLKTLYVKGDFIVGFNVCDQNKELTFPYIGSDIAIGQKSNLFLNNDYYFKELGIISEASIGIKNKSLATLFNVGLDLNFYTKITPSISLGIEQSLKFPIYGIGGAKVETFILSDIHSYLNGCSLLVNSLVSVDDEFFPIIPIPRLSFIYHRPTGDSKILIGFRKLSNDDNTIMLSLSLSYSYKF</sequence>
<evidence type="ECO:0000313" key="1">
    <source>
        <dbReference type="EMBL" id="PTL86114.1"/>
    </source>
</evidence>
<proteinExistence type="predicted"/>
<name>A0A2T4VWF1_9HYPH</name>
<dbReference type="AlphaFoldDB" id="A0A2T4VWF1"/>